<feature type="transmembrane region" description="Helical" evidence="1">
    <location>
        <begin position="21"/>
        <end position="45"/>
    </location>
</feature>
<sequence length="246" mass="25070">MRARDERLVAAIGRRHATTTFVAEAVASTVAAVAEAVTAVALLVLPLALALLILAAILGLVLTLTLTLTLTLRLGLSLVLTLAPVLRLILVLLLLRLIEALLLCLAALAGVAMGVAALVALVGAGGITGIGRAIAGRLRRCRIGSVRRGLRGTWSVGCGAGGQGQVGLLRATVVGGSGGLAHARLAHALLDRSVDAAPGIGGRMIGQVRDSSLRVRAPAGGRTLGDGSLEEVSRGVRRRTNVLRID</sequence>
<dbReference type="AlphaFoldDB" id="W4SNC6"/>
<dbReference type="Proteomes" id="UP000019084">
    <property type="component" value="Unassembled WGS sequence"/>
</dbReference>
<keyword evidence="1" id="KW-0812">Transmembrane</keyword>
<evidence type="ECO:0000256" key="1">
    <source>
        <dbReference type="SAM" id="Phobius"/>
    </source>
</evidence>
<organism evidence="2 3">
    <name type="scientific">Xanthomonas arboricola pv. pruni MAFF 301420</name>
    <dbReference type="NCBI Taxonomy" id="1418095"/>
    <lineage>
        <taxon>Bacteria</taxon>
        <taxon>Pseudomonadati</taxon>
        <taxon>Pseudomonadota</taxon>
        <taxon>Gammaproteobacteria</taxon>
        <taxon>Lysobacterales</taxon>
        <taxon>Lysobacteraceae</taxon>
        <taxon>Xanthomonas</taxon>
    </lineage>
</organism>
<dbReference type="EMBL" id="BAVC01000395">
    <property type="protein sequence ID" value="GAE58070.1"/>
    <property type="molecule type" value="Genomic_DNA"/>
</dbReference>
<proteinExistence type="predicted"/>
<evidence type="ECO:0000313" key="3">
    <source>
        <dbReference type="Proteomes" id="UP000019084"/>
    </source>
</evidence>
<feature type="transmembrane region" description="Helical" evidence="1">
    <location>
        <begin position="51"/>
        <end position="76"/>
    </location>
</feature>
<name>W4SNC6_9XANT</name>
<evidence type="ECO:0000313" key="2">
    <source>
        <dbReference type="EMBL" id="GAE58070.1"/>
    </source>
</evidence>
<reference evidence="2 3" key="1">
    <citation type="submission" date="2014-01" db="EMBL/GenBank/DDBJ databases">
        <title>Genome sequence and analysis of Xanthomonas arboricola pv. pruni.</title>
        <authorList>
            <person name="Fujikawa T."/>
            <person name="Nakazono-Nagaoka E."/>
        </authorList>
    </citation>
    <scope>NUCLEOTIDE SEQUENCE [LARGE SCALE GENOMIC DNA]</scope>
    <source>
        <strain evidence="3">MAFF 301420</strain>
    </source>
</reference>
<gene>
    <name evidence="2" type="ORF">XPR_4705</name>
</gene>
<accession>W4SNC6</accession>
<keyword evidence="1" id="KW-0472">Membrane</keyword>
<keyword evidence="1" id="KW-1133">Transmembrane helix</keyword>
<comment type="caution">
    <text evidence="2">The sequence shown here is derived from an EMBL/GenBank/DDBJ whole genome shotgun (WGS) entry which is preliminary data.</text>
</comment>
<protein>
    <submittedName>
        <fullName evidence="2">Uncharacterized protein</fullName>
    </submittedName>
</protein>
<feature type="transmembrane region" description="Helical" evidence="1">
    <location>
        <begin position="115"/>
        <end position="135"/>
    </location>
</feature>